<feature type="transmembrane region" description="Helical" evidence="1">
    <location>
        <begin position="86"/>
        <end position="111"/>
    </location>
</feature>
<evidence type="ECO:0000313" key="2">
    <source>
        <dbReference type="EMBL" id="RCS50500.1"/>
    </source>
</evidence>
<dbReference type="Proteomes" id="UP000253562">
    <property type="component" value="Unassembled WGS sequence"/>
</dbReference>
<dbReference type="EMBL" id="QPEX01000019">
    <property type="protein sequence ID" value="RCS50500.1"/>
    <property type="molecule type" value="Genomic_DNA"/>
</dbReference>
<comment type="caution">
    <text evidence="2">The sequence shown here is derived from an EMBL/GenBank/DDBJ whole genome shotgun (WGS) entry which is preliminary data.</text>
</comment>
<evidence type="ECO:0000313" key="3">
    <source>
        <dbReference type="Proteomes" id="UP000253562"/>
    </source>
</evidence>
<feature type="transmembrane region" description="Helical" evidence="1">
    <location>
        <begin position="131"/>
        <end position="152"/>
    </location>
</feature>
<feature type="transmembrane region" description="Helical" evidence="1">
    <location>
        <begin position="47"/>
        <end position="65"/>
    </location>
</feature>
<gene>
    <name evidence="2" type="ORF">DTL42_10300</name>
</gene>
<keyword evidence="1" id="KW-0472">Membrane</keyword>
<reference evidence="2 3" key="1">
    <citation type="submission" date="2018-07" db="EMBL/GenBank/DDBJ databases">
        <title>Comparative genomes isolates from brazilian mangrove.</title>
        <authorList>
            <person name="De Araujo J.E."/>
            <person name="Taketani R.G."/>
            <person name="Silva M.C.P."/>
            <person name="Lourenco M.V."/>
            <person name="Oliveira V.M."/>
            <person name="Andreote F.D."/>
        </authorList>
    </citation>
    <scope>NUCLEOTIDE SEQUENCE [LARGE SCALE GENOMIC DNA]</scope>
    <source>
        <strain evidence="2 3">HEX PRIS-MGV</strain>
    </source>
</reference>
<feature type="transmembrane region" description="Helical" evidence="1">
    <location>
        <begin position="21"/>
        <end position="41"/>
    </location>
</feature>
<proteinExistence type="predicted"/>
<keyword evidence="1" id="KW-0812">Transmembrane</keyword>
<accession>A0A368KUD0</accession>
<sequence length="171" mass="18578">MHNENPFESPRIKKATFDDHGTWQVYWICTIFLAVGCFVLGWLTPVLGMVVGLLIVLPGLINSYVDCRRRLLTGPSDALDQWGTMVVAFLQLIPLGGLGVFAMFVIAEAIVAYAKATMPGDVSAWDVMGGYLYGLIGGVLTYIAGVVAIVTWKIVRLNKSAQEVASDKPIT</sequence>
<organism evidence="2 3">
    <name type="scientific">Bremerella cremea</name>
    <dbReference type="NCBI Taxonomy" id="1031537"/>
    <lineage>
        <taxon>Bacteria</taxon>
        <taxon>Pseudomonadati</taxon>
        <taxon>Planctomycetota</taxon>
        <taxon>Planctomycetia</taxon>
        <taxon>Pirellulales</taxon>
        <taxon>Pirellulaceae</taxon>
        <taxon>Bremerella</taxon>
    </lineage>
</organism>
<evidence type="ECO:0000256" key="1">
    <source>
        <dbReference type="SAM" id="Phobius"/>
    </source>
</evidence>
<protein>
    <submittedName>
        <fullName evidence="2">Uncharacterized protein</fullName>
    </submittedName>
</protein>
<dbReference type="AlphaFoldDB" id="A0A368KUD0"/>
<name>A0A368KUD0_9BACT</name>
<keyword evidence="1" id="KW-1133">Transmembrane helix</keyword>